<dbReference type="InParanoid" id="A0A317XUF5"/>
<feature type="domain" description="Tr-type G" evidence="6">
    <location>
        <begin position="5"/>
        <end position="240"/>
    </location>
</feature>
<accession>A0A317XUF5</accession>
<dbReference type="Gene3D" id="3.40.50.300">
    <property type="entry name" value="P-loop containing nucleotide triphosphate hydrolases"/>
    <property type="match status" value="1"/>
</dbReference>
<sequence length="424" mass="46393">MGKEKAHVNVVVIGHVDSGKSTTTGHLIYKCGGIDKRTVEKFEKEAAELGKGSFKYAWVLDKLKAERERGITIDIALWKFETPKYMVTVIDAPGHRDFIKNMITGTSQADCAILIIAGGTGEFEAGISKDGQTREHALLAFTLGVRQLIVAVNKMDTTKYSEDRFNEIVKETSNFIKKVGYNPKTVAFVPISGWHGDNMIEPTTQMAWYKGWEKETKAGKSSGKTLLDAIDAIEPPSRPTDKPLRLPLQDVYKIGGIGTVPVGRVETGVNVGFNVKNVSVKDIRRGNVCSDSKNDPAMEAADFLAQVIVMNHPGQIGNGYAPVLDCHTAHIACKFSEITEKIDRRTGKAIETNPKFIKSGDAAMVRMVPTKPMCVESFQEYPPLGRFAVRDMRQTVAVGVVKSVTKTSKGGKTTKAAEKASKKK</sequence>
<evidence type="ECO:0000256" key="4">
    <source>
        <dbReference type="ARBA" id="ARBA00022917"/>
    </source>
</evidence>
<evidence type="ECO:0000256" key="5">
    <source>
        <dbReference type="ARBA" id="ARBA00023134"/>
    </source>
</evidence>
<dbReference type="EMBL" id="KZ819191">
    <property type="protein sequence ID" value="PWZ00941.1"/>
    <property type="molecule type" value="Genomic_DNA"/>
</dbReference>
<dbReference type="OrthoDB" id="342024at2759"/>
<dbReference type="STRING" id="1882483.A0A317XUF5"/>
<dbReference type="InterPro" id="IPR009000">
    <property type="entry name" value="Transl_B-barrel_sf"/>
</dbReference>
<dbReference type="Gene3D" id="2.40.30.10">
    <property type="entry name" value="Translation factors"/>
    <property type="match status" value="2"/>
</dbReference>
<dbReference type="GO" id="GO:0005525">
    <property type="term" value="F:GTP binding"/>
    <property type="evidence" value="ECO:0007669"/>
    <property type="project" value="UniProtKB-KW"/>
</dbReference>
<dbReference type="SUPFAM" id="SSF52540">
    <property type="entry name" value="P-loop containing nucleoside triphosphate hydrolases"/>
    <property type="match status" value="1"/>
</dbReference>
<evidence type="ECO:0000256" key="2">
    <source>
        <dbReference type="ARBA" id="ARBA00022741"/>
    </source>
</evidence>
<dbReference type="FunFam" id="3.40.50.300:FF:000211">
    <property type="entry name" value="Elongation factor 1-alpha"/>
    <property type="match status" value="1"/>
</dbReference>
<keyword evidence="5" id="KW-0342">GTP-binding</keyword>
<evidence type="ECO:0000259" key="6">
    <source>
        <dbReference type="PROSITE" id="PS51722"/>
    </source>
</evidence>
<dbReference type="PROSITE" id="PS51722">
    <property type="entry name" value="G_TR_2"/>
    <property type="match status" value="1"/>
</dbReference>
<keyword evidence="4" id="KW-0648">Protein biosynthesis</keyword>
<evidence type="ECO:0000256" key="3">
    <source>
        <dbReference type="ARBA" id="ARBA00022768"/>
    </source>
</evidence>
<dbReference type="InterPro" id="IPR031157">
    <property type="entry name" value="G_TR_CS"/>
</dbReference>
<dbReference type="FunFam" id="2.40.30.10:FF:000005">
    <property type="entry name" value="Elongation factor 1-alpha"/>
    <property type="match status" value="1"/>
</dbReference>
<dbReference type="InterPro" id="IPR009001">
    <property type="entry name" value="Transl_elong_EF1A/Init_IF2_C"/>
</dbReference>
<comment type="similarity">
    <text evidence="1">Belongs to the TRAFAC class translation factor GTPase superfamily. Classic translation factor GTPase family. EF-Tu/EF-1A subfamily.</text>
</comment>
<dbReference type="AlphaFoldDB" id="A0A317XUF5"/>
<dbReference type="GO" id="GO:0003924">
    <property type="term" value="F:GTPase activity"/>
    <property type="evidence" value="ECO:0007669"/>
    <property type="project" value="InterPro"/>
</dbReference>
<dbReference type="InterPro" id="IPR027417">
    <property type="entry name" value="P-loop_NTPase"/>
</dbReference>
<keyword evidence="8" id="KW-1185">Reference proteome</keyword>
<dbReference type="FunCoup" id="A0A317XUF5">
    <property type="interactions" value="319"/>
</dbReference>
<protein>
    <submittedName>
        <fullName evidence="7">Putative translation elongation factor eEF-1 alpha chain</fullName>
    </submittedName>
</protein>
<keyword evidence="2" id="KW-0547">Nucleotide-binding</keyword>
<dbReference type="PROSITE" id="PS00301">
    <property type="entry name" value="G_TR_1"/>
    <property type="match status" value="1"/>
</dbReference>
<dbReference type="PRINTS" id="PR00315">
    <property type="entry name" value="ELONGATNFCT"/>
</dbReference>
<dbReference type="Pfam" id="PF22594">
    <property type="entry name" value="GTP-eEF1A_C"/>
    <property type="match status" value="1"/>
</dbReference>
<dbReference type="Proteomes" id="UP000246740">
    <property type="component" value="Unassembled WGS sequence"/>
</dbReference>
<evidence type="ECO:0000256" key="1">
    <source>
        <dbReference type="ARBA" id="ARBA00007249"/>
    </source>
</evidence>
<reference evidence="7 8" key="1">
    <citation type="journal article" date="2018" name="Mol. Biol. Evol.">
        <title>Broad Genomic Sampling Reveals a Smut Pathogenic Ancestry of the Fungal Clade Ustilaginomycotina.</title>
        <authorList>
            <person name="Kijpornyongpan T."/>
            <person name="Mondo S.J."/>
            <person name="Barry K."/>
            <person name="Sandor L."/>
            <person name="Lee J."/>
            <person name="Lipzen A."/>
            <person name="Pangilinan J."/>
            <person name="LaButti K."/>
            <person name="Hainaut M."/>
            <person name="Henrissat B."/>
            <person name="Grigoriev I.V."/>
            <person name="Spatafora J.W."/>
            <person name="Aime M.C."/>
        </authorList>
    </citation>
    <scope>NUCLEOTIDE SEQUENCE [LARGE SCALE GENOMIC DNA]</scope>
    <source>
        <strain evidence="7 8">MCA 3645</strain>
    </source>
</reference>
<dbReference type="SUPFAM" id="SSF50447">
    <property type="entry name" value="Translation proteins"/>
    <property type="match status" value="1"/>
</dbReference>
<dbReference type="CDD" id="cd01883">
    <property type="entry name" value="EF1_alpha"/>
    <property type="match status" value="1"/>
</dbReference>
<keyword evidence="3 7" id="KW-0251">Elongation factor</keyword>
<dbReference type="InterPro" id="IPR054696">
    <property type="entry name" value="GTP-eEF1A_C"/>
</dbReference>
<dbReference type="CDD" id="cd03705">
    <property type="entry name" value="EF1_alpha_III"/>
    <property type="match status" value="1"/>
</dbReference>
<dbReference type="GO" id="GO:0003746">
    <property type="term" value="F:translation elongation factor activity"/>
    <property type="evidence" value="ECO:0007669"/>
    <property type="project" value="UniProtKB-KW"/>
</dbReference>
<proteinExistence type="inferred from homology"/>
<evidence type="ECO:0000313" key="7">
    <source>
        <dbReference type="EMBL" id="PWZ00941.1"/>
    </source>
</evidence>
<evidence type="ECO:0000313" key="8">
    <source>
        <dbReference type="Proteomes" id="UP000246740"/>
    </source>
</evidence>
<dbReference type="Pfam" id="PF00009">
    <property type="entry name" value="GTP_EFTU"/>
    <property type="match status" value="1"/>
</dbReference>
<gene>
    <name evidence="7" type="ORF">BCV70DRAFT_85232</name>
</gene>
<organism evidence="7 8">
    <name type="scientific">Testicularia cyperi</name>
    <dbReference type="NCBI Taxonomy" id="1882483"/>
    <lineage>
        <taxon>Eukaryota</taxon>
        <taxon>Fungi</taxon>
        <taxon>Dikarya</taxon>
        <taxon>Basidiomycota</taxon>
        <taxon>Ustilaginomycotina</taxon>
        <taxon>Ustilaginomycetes</taxon>
        <taxon>Ustilaginales</taxon>
        <taxon>Anthracoideaceae</taxon>
        <taxon>Testicularia</taxon>
    </lineage>
</organism>
<dbReference type="SUPFAM" id="SSF50465">
    <property type="entry name" value="EF-Tu/eEF-1alpha/eIF2-gamma C-terminal domain"/>
    <property type="match status" value="1"/>
</dbReference>
<dbReference type="InterPro" id="IPR000795">
    <property type="entry name" value="T_Tr_GTP-bd_dom"/>
</dbReference>
<dbReference type="PANTHER" id="PTHR23115">
    <property type="entry name" value="TRANSLATION FACTOR"/>
    <property type="match status" value="1"/>
</dbReference>
<name>A0A317XUF5_9BASI</name>
<dbReference type="InterPro" id="IPR050100">
    <property type="entry name" value="TRAFAC_GTPase_members"/>
</dbReference>